<protein>
    <submittedName>
        <fullName evidence="1">Uncharacterized protein</fullName>
    </submittedName>
</protein>
<name>A0A0A9FA91_ARUDO</name>
<dbReference type="AlphaFoldDB" id="A0A0A9FA91"/>
<evidence type="ECO:0000313" key="1">
    <source>
        <dbReference type="EMBL" id="JAE08094.1"/>
    </source>
</evidence>
<reference evidence="1" key="1">
    <citation type="submission" date="2014-09" db="EMBL/GenBank/DDBJ databases">
        <authorList>
            <person name="Magalhaes I.L.F."/>
            <person name="Oliveira U."/>
            <person name="Santos F.R."/>
            <person name="Vidigal T.H.D.A."/>
            <person name="Brescovit A.D."/>
            <person name="Santos A.J."/>
        </authorList>
    </citation>
    <scope>NUCLEOTIDE SEQUENCE</scope>
    <source>
        <tissue evidence="1">Shoot tissue taken approximately 20 cm above the soil surface</tissue>
    </source>
</reference>
<organism evidence="1">
    <name type="scientific">Arundo donax</name>
    <name type="common">Giant reed</name>
    <name type="synonym">Donax arundinaceus</name>
    <dbReference type="NCBI Taxonomy" id="35708"/>
    <lineage>
        <taxon>Eukaryota</taxon>
        <taxon>Viridiplantae</taxon>
        <taxon>Streptophyta</taxon>
        <taxon>Embryophyta</taxon>
        <taxon>Tracheophyta</taxon>
        <taxon>Spermatophyta</taxon>
        <taxon>Magnoliopsida</taxon>
        <taxon>Liliopsida</taxon>
        <taxon>Poales</taxon>
        <taxon>Poaceae</taxon>
        <taxon>PACMAD clade</taxon>
        <taxon>Arundinoideae</taxon>
        <taxon>Arundineae</taxon>
        <taxon>Arundo</taxon>
    </lineage>
</organism>
<reference evidence="1" key="2">
    <citation type="journal article" date="2015" name="Data Brief">
        <title>Shoot transcriptome of the giant reed, Arundo donax.</title>
        <authorList>
            <person name="Barrero R.A."/>
            <person name="Guerrero F.D."/>
            <person name="Moolhuijzen P."/>
            <person name="Goolsby J.A."/>
            <person name="Tidwell J."/>
            <person name="Bellgard S.E."/>
            <person name="Bellgard M.I."/>
        </authorList>
    </citation>
    <scope>NUCLEOTIDE SEQUENCE</scope>
    <source>
        <tissue evidence="1">Shoot tissue taken approximately 20 cm above the soil surface</tissue>
    </source>
</reference>
<dbReference type="EMBL" id="GBRH01189802">
    <property type="protein sequence ID" value="JAE08094.1"/>
    <property type="molecule type" value="Transcribed_RNA"/>
</dbReference>
<proteinExistence type="predicted"/>
<accession>A0A0A9FA91</accession>
<sequence>MVYSRYVFFHMGVIDCISECH</sequence>